<evidence type="ECO:0000313" key="3">
    <source>
        <dbReference type="Proteomes" id="UP000886787"/>
    </source>
</evidence>
<feature type="transmembrane region" description="Helical" evidence="1">
    <location>
        <begin position="12"/>
        <end position="35"/>
    </location>
</feature>
<dbReference type="InterPro" id="IPR023804">
    <property type="entry name" value="DUF3792_TM"/>
</dbReference>
<evidence type="ECO:0000256" key="1">
    <source>
        <dbReference type="SAM" id="Phobius"/>
    </source>
</evidence>
<name>A0A9D0ZGK9_9FIRM</name>
<dbReference type="AlphaFoldDB" id="A0A9D0ZGK9"/>
<evidence type="ECO:0000313" key="2">
    <source>
        <dbReference type="EMBL" id="HIQ80253.1"/>
    </source>
</evidence>
<comment type="caution">
    <text evidence="2">The sequence shown here is derived from an EMBL/GenBank/DDBJ whole genome shotgun (WGS) entry which is preliminary data.</text>
</comment>
<keyword evidence="1" id="KW-1133">Transmembrane helix</keyword>
<dbReference type="EMBL" id="DVFW01000018">
    <property type="protein sequence ID" value="HIQ80253.1"/>
    <property type="molecule type" value="Genomic_DNA"/>
</dbReference>
<reference evidence="2" key="1">
    <citation type="submission" date="2020-10" db="EMBL/GenBank/DDBJ databases">
        <authorList>
            <person name="Gilroy R."/>
        </authorList>
    </citation>
    <scope>NUCLEOTIDE SEQUENCE</scope>
    <source>
        <strain evidence="2">ChiSjej1B19-3389</strain>
    </source>
</reference>
<dbReference type="Proteomes" id="UP000886787">
    <property type="component" value="Unassembled WGS sequence"/>
</dbReference>
<keyword evidence="1" id="KW-0472">Membrane</keyword>
<feature type="transmembrane region" description="Helical" evidence="1">
    <location>
        <begin position="101"/>
        <end position="125"/>
    </location>
</feature>
<organism evidence="2 3">
    <name type="scientific">Candidatus Scatavimonas merdigallinarum</name>
    <dbReference type="NCBI Taxonomy" id="2840914"/>
    <lineage>
        <taxon>Bacteria</taxon>
        <taxon>Bacillati</taxon>
        <taxon>Bacillota</taxon>
        <taxon>Clostridia</taxon>
        <taxon>Eubacteriales</taxon>
        <taxon>Oscillospiraceae</taxon>
        <taxon>Oscillospiraceae incertae sedis</taxon>
        <taxon>Candidatus Scatavimonas</taxon>
    </lineage>
</organism>
<protein>
    <submittedName>
        <fullName evidence="2">TIGR04086 family membrane protein</fullName>
    </submittedName>
</protein>
<accession>A0A9D0ZGK9</accession>
<gene>
    <name evidence="2" type="ORF">IAD32_03085</name>
</gene>
<feature type="transmembrane region" description="Helical" evidence="1">
    <location>
        <begin position="75"/>
        <end position="95"/>
    </location>
</feature>
<dbReference type="NCBIfam" id="TIGR04086">
    <property type="entry name" value="TIGR04086_membr"/>
    <property type="match status" value="1"/>
</dbReference>
<sequence>MKHNDSGMPKGVKAILFGTIGGMILCTAELLLAAVALSQLKTIPDSALSTITMVFASLGALGGGYIAVRIAKCRGMFYGVLTGMALFFVVVIAGLCMSTESITLATVIKAAAMLLSGAVGGVVAVNRKQRVR</sequence>
<feature type="transmembrane region" description="Helical" evidence="1">
    <location>
        <begin position="47"/>
        <end position="68"/>
    </location>
</feature>
<keyword evidence="1" id="KW-0812">Transmembrane</keyword>
<proteinExistence type="predicted"/>
<reference evidence="2" key="2">
    <citation type="journal article" date="2021" name="PeerJ">
        <title>Extensive microbial diversity within the chicken gut microbiome revealed by metagenomics and culture.</title>
        <authorList>
            <person name="Gilroy R."/>
            <person name="Ravi A."/>
            <person name="Getino M."/>
            <person name="Pursley I."/>
            <person name="Horton D.L."/>
            <person name="Alikhan N.F."/>
            <person name="Baker D."/>
            <person name="Gharbi K."/>
            <person name="Hall N."/>
            <person name="Watson M."/>
            <person name="Adriaenssens E.M."/>
            <person name="Foster-Nyarko E."/>
            <person name="Jarju S."/>
            <person name="Secka A."/>
            <person name="Antonio M."/>
            <person name="Oren A."/>
            <person name="Chaudhuri R.R."/>
            <person name="La Ragione R."/>
            <person name="Hildebrand F."/>
            <person name="Pallen M.J."/>
        </authorList>
    </citation>
    <scope>NUCLEOTIDE SEQUENCE</scope>
    <source>
        <strain evidence="2">ChiSjej1B19-3389</strain>
    </source>
</reference>
<dbReference type="Pfam" id="PF12670">
    <property type="entry name" value="DUF3792"/>
    <property type="match status" value="1"/>
</dbReference>